<evidence type="ECO:0000259" key="4">
    <source>
        <dbReference type="PROSITE" id="PS51762"/>
    </source>
</evidence>
<dbReference type="AlphaFoldDB" id="A0AAW7X2X6"/>
<dbReference type="GO" id="GO:0005975">
    <property type="term" value="P:carbohydrate metabolic process"/>
    <property type="evidence" value="ECO:0007669"/>
    <property type="project" value="InterPro"/>
</dbReference>
<dbReference type="Gene3D" id="2.60.120.260">
    <property type="entry name" value="Galactose-binding domain-like"/>
    <property type="match status" value="4"/>
</dbReference>
<feature type="signal peptide" evidence="2">
    <location>
        <begin position="1"/>
        <end position="28"/>
    </location>
</feature>
<gene>
    <name evidence="5" type="ORF">Q4521_05345</name>
</gene>
<dbReference type="InterPro" id="IPR013320">
    <property type="entry name" value="ConA-like_dom_sf"/>
</dbReference>
<dbReference type="SUPFAM" id="SSF49785">
    <property type="entry name" value="Galactose-binding domain-like"/>
    <property type="match status" value="4"/>
</dbReference>
<sequence length="1184" mass="129155">MIKNNLIKYAVRCAAFGALSTSAVHVSATDYNDPYWTNPEVNSDFVDNFNQTQIDRSKWLVETNIFVNGEDIDYQDVEYPQADWTIGVGQNDPAAIDGKALILKARYMDGEVQDYYGGDPANPGKPLFIRSGRIESQITDDTTFTYGKFEARLKMPPARNGEFPAWWLLGNFPDVGWTACQELDIMEFTGNNGMNIPQTYWTAPYAVHGGTTVGLAGLGITNPQEQYVTYGIIKTPSKVEWYINGVLTNTFSRENQGDDQPWPYVTPMRMILNHAITHVEWPDVGNYNAYSPDANRPSATGWSYVDNNGVTQYEYIDVDAMNANIGRAGTDFVVDYVAHWPLPTSDAEHKYVDDSKSSFFRESGNTKGFYNLKGWLAPVSVTADGFDQPGWDTDVRDNGADNAADGYVGSKWATPNDDGIHWVEVDYGQDKQINYLWLEWAWNLPADYDIYGKSSTGAWEFITSSQQEVATWATHVFDVNRTYRYLKLVTKGRIDKSSPIWLLELMAFEDVPNMYPKPAGTTMPNRSVNVLSNGDFSQGLDSWGTEAFDGANPTYNVQNGAAVIALTNDGGLSGSVQLHTSGFGLKRDYRYHISFDARADVARNLMVRLAENNLNPSAAGTYHVETVAVGTNFNSYSFTYDYTGQGEPARLAFLLGGMGTATTYIDNVVIREGDFIGSGEPLVAAISSTNFVSASNGWETEWWGAPARAVDGNLGNKASGNDGQAEGMDLDITVRVDEHYDVRAVLVAGDNSPERSLDQFRVEFGNGTPLMGWTDSTTEGVYEEFANFNNTPAAGERDFKFFFRPPAGQLVEVADVQLLAVDLMPHRISAIALDQGGTISPAGTTRYSRNNTDDATYTFTAPQGQSVSNVIVDGVSMGPLNSYTFTDINADHTLAVSFGGEVEQPETGDAINYAPEAYATASSELQAAALANDSGTGSRWESEHGAGPSWLALELNDTVRVSKVVIDWEAANAGTYEIQGSLNGIDWNTFDVVTGGAFGNRTDTVLLDGSANISVNHIRIYGVERSAGNNWGYSIFNVEVWGEAGDTSMEEEVEIEPVSATASSDFQAAANAIDADAGSRWESAHADATAHLTLDLASTYKLVSVAIDWEAANAGAYTLEGSSDGVNWTTIASFTGGAFGNRTDTLTVSGSHRFVRINCTEKSAGNNWGYSIYDVRLTALLPTP</sequence>
<feature type="domain" description="GH16" evidence="4">
    <location>
        <begin position="34"/>
        <end position="324"/>
    </location>
</feature>
<dbReference type="PROSITE" id="PS51762">
    <property type="entry name" value="GH16_2"/>
    <property type="match status" value="1"/>
</dbReference>
<accession>A0AAW7X2X6</accession>
<reference evidence="5" key="1">
    <citation type="submission" date="2023-07" db="EMBL/GenBank/DDBJ databases">
        <title>Genome content predicts the carbon catabolic preferences of heterotrophic bacteria.</title>
        <authorList>
            <person name="Gralka M."/>
        </authorList>
    </citation>
    <scope>NUCLEOTIDE SEQUENCE</scope>
    <source>
        <strain evidence="5">I3M17_2</strain>
    </source>
</reference>
<evidence type="ECO:0000256" key="1">
    <source>
        <dbReference type="ARBA" id="ARBA00006865"/>
    </source>
</evidence>
<evidence type="ECO:0000259" key="3">
    <source>
        <dbReference type="PROSITE" id="PS50022"/>
    </source>
</evidence>
<dbReference type="Proteomes" id="UP001169760">
    <property type="component" value="Unassembled WGS sequence"/>
</dbReference>
<feature type="domain" description="F5/8 type C" evidence="3">
    <location>
        <begin position="1044"/>
        <end position="1180"/>
    </location>
</feature>
<feature type="domain" description="F5/8 type C" evidence="3">
    <location>
        <begin position="902"/>
        <end position="1043"/>
    </location>
</feature>
<evidence type="ECO:0000313" key="6">
    <source>
        <dbReference type="Proteomes" id="UP001169760"/>
    </source>
</evidence>
<organism evidence="5 6">
    <name type="scientific">Saccharophagus degradans</name>
    <dbReference type="NCBI Taxonomy" id="86304"/>
    <lineage>
        <taxon>Bacteria</taxon>
        <taxon>Pseudomonadati</taxon>
        <taxon>Pseudomonadota</taxon>
        <taxon>Gammaproteobacteria</taxon>
        <taxon>Cellvibrionales</taxon>
        <taxon>Cellvibrionaceae</taxon>
        <taxon>Saccharophagus</taxon>
    </lineage>
</organism>
<dbReference type="RefSeq" id="WP_303491597.1">
    <property type="nucleotide sequence ID" value="NZ_JAUOPB010000003.1"/>
</dbReference>
<comment type="caution">
    <text evidence="5">The sequence shown here is derived from an EMBL/GenBank/DDBJ whole genome shotgun (WGS) entry which is preliminary data.</text>
</comment>
<evidence type="ECO:0000256" key="2">
    <source>
        <dbReference type="SAM" id="SignalP"/>
    </source>
</evidence>
<keyword evidence="2" id="KW-0732">Signal</keyword>
<dbReference type="PROSITE" id="PS50022">
    <property type="entry name" value="FA58C_3"/>
    <property type="match status" value="2"/>
</dbReference>
<name>A0AAW7X2X6_9GAMM</name>
<dbReference type="CDD" id="cd08023">
    <property type="entry name" value="GH16_laminarinase_like"/>
    <property type="match status" value="1"/>
</dbReference>
<evidence type="ECO:0000313" key="5">
    <source>
        <dbReference type="EMBL" id="MDO6421889.1"/>
    </source>
</evidence>
<dbReference type="GO" id="GO:0004553">
    <property type="term" value="F:hydrolase activity, hydrolyzing O-glycosyl compounds"/>
    <property type="evidence" value="ECO:0007669"/>
    <property type="project" value="InterPro"/>
</dbReference>
<feature type="chain" id="PRO_5043981359" evidence="2">
    <location>
        <begin position="29"/>
        <end position="1184"/>
    </location>
</feature>
<protein>
    <submittedName>
        <fullName evidence="5">Discoidin domain-containing protein</fullName>
    </submittedName>
</protein>
<dbReference type="EMBL" id="JAUOPB010000003">
    <property type="protein sequence ID" value="MDO6421889.1"/>
    <property type="molecule type" value="Genomic_DNA"/>
</dbReference>
<dbReference type="Gene3D" id="2.60.120.200">
    <property type="match status" value="1"/>
</dbReference>
<dbReference type="Pfam" id="PF00754">
    <property type="entry name" value="F5_F8_type_C"/>
    <property type="match status" value="3"/>
</dbReference>
<dbReference type="Pfam" id="PF00722">
    <property type="entry name" value="Glyco_hydro_16"/>
    <property type="match status" value="1"/>
</dbReference>
<dbReference type="SUPFAM" id="SSF49899">
    <property type="entry name" value="Concanavalin A-like lectins/glucanases"/>
    <property type="match status" value="1"/>
</dbReference>
<dbReference type="InterPro" id="IPR000757">
    <property type="entry name" value="Beta-glucanase-like"/>
</dbReference>
<dbReference type="InterPro" id="IPR000421">
    <property type="entry name" value="FA58C"/>
</dbReference>
<dbReference type="InterPro" id="IPR008979">
    <property type="entry name" value="Galactose-bd-like_sf"/>
</dbReference>
<proteinExistence type="inferred from homology"/>
<comment type="similarity">
    <text evidence="1">Belongs to the glycosyl hydrolase 16 family.</text>
</comment>